<evidence type="ECO:0000313" key="3">
    <source>
        <dbReference type="Proteomes" id="UP000701801"/>
    </source>
</evidence>
<keyword evidence="1" id="KW-0732">Signal</keyword>
<dbReference type="Proteomes" id="UP000701801">
    <property type="component" value="Unassembled WGS sequence"/>
</dbReference>
<accession>A0A9N9LCU1</accession>
<keyword evidence="3" id="KW-1185">Reference proteome</keyword>
<proteinExistence type="predicted"/>
<reference evidence="2" key="1">
    <citation type="submission" date="2021-07" db="EMBL/GenBank/DDBJ databases">
        <authorList>
            <person name="Durling M."/>
        </authorList>
    </citation>
    <scope>NUCLEOTIDE SEQUENCE</scope>
</reference>
<organism evidence="2 3">
    <name type="scientific">Hymenoscyphus albidus</name>
    <dbReference type="NCBI Taxonomy" id="595503"/>
    <lineage>
        <taxon>Eukaryota</taxon>
        <taxon>Fungi</taxon>
        <taxon>Dikarya</taxon>
        <taxon>Ascomycota</taxon>
        <taxon>Pezizomycotina</taxon>
        <taxon>Leotiomycetes</taxon>
        <taxon>Helotiales</taxon>
        <taxon>Helotiaceae</taxon>
        <taxon>Hymenoscyphus</taxon>
    </lineage>
</organism>
<evidence type="ECO:0000256" key="1">
    <source>
        <dbReference type="SAM" id="SignalP"/>
    </source>
</evidence>
<sequence length="97" mass="10286">MKLIIILALGITASATSIWFCNDSTEGDGGCELNNTDTVCGSTTHRSRCYYEKQVGFTTQRETTATSRDKRGYATCGPNDTGTIRCAIKIPGGPGTG</sequence>
<dbReference type="AlphaFoldDB" id="A0A9N9LCU1"/>
<comment type="caution">
    <text evidence="2">The sequence shown here is derived from an EMBL/GenBank/DDBJ whole genome shotgun (WGS) entry which is preliminary data.</text>
</comment>
<feature type="signal peptide" evidence="1">
    <location>
        <begin position="1"/>
        <end position="15"/>
    </location>
</feature>
<dbReference type="EMBL" id="CAJVRM010000057">
    <property type="protein sequence ID" value="CAG8972950.1"/>
    <property type="molecule type" value="Genomic_DNA"/>
</dbReference>
<name>A0A9N9LCU1_9HELO</name>
<protein>
    <recommendedName>
        <fullName evidence="4">Secreted protein</fullName>
    </recommendedName>
</protein>
<evidence type="ECO:0008006" key="4">
    <source>
        <dbReference type="Google" id="ProtNLM"/>
    </source>
</evidence>
<feature type="chain" id="PRO_5040370734" description="Secreted protein" evidence="1">
    <location>
        <begin position="16"/>
        <end position="97"/>
    </location>
</feature>
<dbReference type="OrthoDB" id="10482044at2759"/>
<evidence type="ECO:0000313" key="2">
    <source>
        <dbReference type="EMBL" id="CAG8972950.1"/>
    </source>
</evidence>
<gene>
    <name evidence="2" type="ORF">HYALB_00001370</name>
</gene>